<dbReference type="SUPFAM" id="SSF48179">
    <property type="entry name" value="6-phosphogluconate dehydrogenase C-terminal domain-like"/>
    <property type="match status" value="2"/>
</dbReference>
<dbReference type="Gene3D" id="1.10.1040.50">
    <property type="match status" value="1"/>
</dbReference>
<dbReference type="InterPro" id="IPR029045">
    <property type="entry name" value="ClpP/crotonase-like_dom_sf"/>
</dbReference>
<dbReference type="SUPFAM" id="SSF52096">
    <property type="entry name" value="ClpP/crotonase"/>
    <property type="match status" value="1"/>
</dbReference>
<dbReference type="FunFam" id="1.10.1040.50:FF:000006">
    <property type="entry name" value="Peroxisomal bifunctional enzyme"/>
    <property type="match status" value="1"/>
</dbReference>
<dbReference type="Pfam" id="PF00378">
    <property type="entry name" value="ECH_1"/>
    <property type="match status" value="1"/>
</dbReference>
<dbReference type="AlphaFoldDB" id="A0A918N0E8"/>
<evidence type="ECO:0000256" key="1">
    <source>
        <dbReference type="ARBA" id="ARBA00004275"/>
    </source>
</evidence>
<dbReference type="InterPro" id="IPR006176">
    <property type="entry name" value="3-OHacyl-CoA_DH_NAD-bd"/>
</dbReference>
<dbReference type="Proteomes" id="UP000631300">
    <property type="component" value="Unassembled WGS sequence"/>
</dbReference>
<dbReference type="GO" id="GO:0016042">
    <property type="term" value="P:lipid catabolic process"/>
    <property type="evidence" value="ECO:0007669"/>
    <property type="project" value="UniProtKB-KW"/>
</dbReference>
<feature type="domain" description="3-hydroxyacyl-CoA dehydrogenase NAD binding" evidence="14">
    <location>
        <begin position="297"/>
        <end position="474"/>
    </location>
</feature>
<feature type="domain" description="3-hydroxyacyl-CoA dehydrogenase C-terminal" evidence="13">
    <location>
        <begin position="609"/>
        <end position="697"/>
    </location>
</feature>
<dbReference type="Pfam" id="PF00725">
    <property type="entry name" value="3HCDH"/>
    <property type="match status" value="2"/>
</dbReference>
<keyword evidence="6" id="KW-0520">NAD</keyword>
<evidence type="ECO:0000256" key="2">
    <source>
        <dbReference type="ARBA" id="ARBA00005005"/>
    </source>
</evidence>
<evidence type="ECO:0000313" key="15">
    <source>
        <dbReference type="EMBL" id="GGW89564.1"/>
    </source>
</evidence>
<evidence type="ECO:0000259" key="14">
    <source>
        <dbReference type="Pfam" id="PF02737"/>
    </source>
</evidence>
<dbReference type="GO" id="GO:0016853">
    <property type="term" value="F:isomerase activity"/>
    <property type="evidence" value="ECO:0007669"/>
    <property type="project" value="UniProtKB-KW"/>
</dbReference>
<keyword evidence="3" id="KW-0276">Fatty acid metabolism</keyword>
<dbReference type="InterPro" id="IPR001753">
    <property type="entry name" value="Enoyl-CoA_hydra/iso"/>
</dbReference>
<keyword evidence="11" id="KW-0511">Multifunctional enzyme</keyword>
<evidence type="ECO:0000256" key="12">
    <source>
        <dbReference type="ARBA" id="ARBA00049556"/>
    </source>
</evidence>
<evidence type="ECO:0000313" key="16">
    <source>
        <dbReference type="Proteomes" id="UP000631300"/>
    </source>
</evidence>
<dbReference type="GO" id="GO:0070403">
    <property type="term" value="F:NAD+ binding"/>
    <property type="evidence" value="ECO:0007669"/>
    <property type="project" value="InterPro"/>
</dbReference>
<dbReference type="Gene3D" id="3.40.50.720">
    <property type="entry name" value="NAD(P)-binding Rossmann-like Domain"/>
    <property type="match status" value="1"/>
</dbReference>
<keyword evidence="9" id="KW-0413">Isomerase</keyword>
<name>A0A918N0E8_9ALTE</name>
<keyword evidence="7" id="KW-0443">Lipid metabolism</keyword>
<dbReference type="InterPro" id="IPR006108">
    <property type="entry name" value="3HC_DH_C"/>
</dbReference>
<comment type="subcellular location">
    <subcellularLocation>
        <location evidence="1">Peroxisome</location>
    </subcellularLocation>
</comment>
<dbReference type="SUPFAM" id="SSF51735">
    <property type="entry name" value="NAD(P)-binding Rossmann-fold domains"/>
    <property type="match status" value="1"/>
</dbReference>
<proteinExistence type="predicted"/>
<feature type="domain" description="3-hydroxyacyl-CoA dehydrogenase C-terminal" evidence="13">
    <location>
        <begin position="478"/>
        <end position="571"/>
    </location>
</feature>
<evidence type="ECO:0000256" key="4">
    <source>
        <dbReference type="ARBA" id="ARBA00022963"/>
    </source>
</evidence>
<dbReference type="GO" id="GO:0004300">
    <property type="term" value="F:enoyl-CoA hydratase activity"/>
    <property type="evidence" value="ECO:0007669"/>
    <property type="project" value="UniProtKB-ARBA"/>
</dbReference>
<dbReference type="GO" id="GO:0003857">
    <property type="term" value="F:(3S)-3-hydroxyacyl-CoA dehydrogenase (NAD+) activity"/>
    <property type="evidence" value="ECO:0007669"/>
    <property type="project" value="UniProtKB-EC"/>
</dbReference>
<dbReference type="PANTHER" id="PTHR23309">
    <property type="entry name" value="3-HYDROXYACYL-COA DEHYROGENASE"/>
    <property type="match status" value="1"/>
</dbReference>
<evidence type="ECO:0000256" key="6">
    <source>
        <dbReference type="ARBA" id="ARBA00023027"/>
    </source>
</evidence>
<evidence type="ECO:0000256" key="11">
    <source>
        <dbReference type="ARBA" id="ARBA00023268"/>
    </source>
</evidence>
<dbReference type="InterPro" id="IPR036291">
    <property type="entry name" value="NAD(P)-bd_dom_sf"/>
</dbReference>
<accession>A0A918N0E8</accession>
<evidence type="ECO:0000256" key="7">
    <source>
        <dbReference type="ARBA" id="ARBA00023098"/>
    </source>
</evidence>
<dbReference type="CDD" id="cd06558">
    <property type="entry name" value="crotonase-like"/>
    <property type="match status" value="1"/>
</dbReference>
<keyword evidence="16" id="KW-1185">Reference proteome</keyword>
<dbReference type="InterPro" id="IPR008927">
    <property type="entry name" value="6-PGluconate_DH-like_C_sf"/>
</dbReference>
<evidence type="ECO:0000256" key="5">
    <source>
        <dbReference type="ARBA" id="ARBA00023002"/>
    </source>
</evidence>
<dbReference type="GO" id="GO:0006631">
    <property type="term" value="P:fatty acid metabolic process"/>
    <property type="evidence" value="ECO:0007669"/>
    <property type="project" value="UniProtKB-KW"/>
</dbReference>
<protein>
    <submittedName>
        <fullName evidence="15">3-hydroxyacyl-CoA dehydrogenase</fullName>
    </submittedName>
</protein>
<comment type="catalytic activity">
    <reaction evidence="12">
        <text>a (3S)-3-hydroxyacyl-CoA + NAD(+) = a 3-oxoacyl-CoA + NADH + H(+)</text>
        <dbReference type="Rhea" id="RHEA:22432"/>
        <dbReference type="ChEBI" id="CHEBI:15378"/>
        <dbReference type="ChEBI" id="CHEBI:57318"/>
        <dbReference type="ChEBI" id="CHEBI:57540"/>
        <dbReference type="ChEBI" id="CHEBI:57945"/>
        <dbReference type="ChEBI" id="CHEBI:90726"/>
        <dbReference type="EC" id="1.1.1.35"/>
    </reaction>
</comment>
<reference evidence="15" key="1">
    <citation type="journal article" date="2014" name="Int. J. Syst. Evol. Microbiol.">
        <title>Complete genome sequence of Corynebacterium casei LMG S-19264T (=DSM 44701T), isolated from a smear-ripened cheese.</title>
        <authorList>
            <consortium name="US DOE Joint Genome Institute (JGI-PGF)"/>
            <person name="Walter F."/>
            <person name="Albersmeier A."/>
            <person name="Kalinowski J."/>
            <person name="Ruckert C."/>
        </authorList>
    </citation>
    <scope>NUCLEOTIDE SEQUENCE</scope>
    <source>
        <strain evidence="15">KCTC 22164</strain>
    </source>
</reference>
<keyword evidence="8" id="KW-0576">Peroxisome</keyword>
<dbReference type="Gene3D" id="3.90.226.10">
    <property type="entry name" value="2-enoyl-CoA Hydratase, Chain A, domain 1"/>
    <property type="match status" value="1"/>
</dbReference>
<dbReference type="RefSeq" id="WP_189406837.1">
    <property type="nucleotide sequence ID" value="NZ_BMXP01000006.1"/>
</dbReference>
<comment type="pathway">
    <text evidence="2">Lipid metabolism; fatty acid beta-oxidation.</text>
</comment>
<dbReference type="EMBL" id="BMXP01000006">
    <property type="protein sequence ID" value="GGW89564.1"/>
    <property type="molecule type" value="Genomic_DNA"/>
</dbReference>
<comment type="caution">
    <text evidence="15">The sequence shown here is derived from an EMBL/GenBank/DDBJ whole genome shotgun (WGS) entry which is preliminary data.</text>
</comment>
<dbReference type="PANTHER" id="PTHR23309:SF51">
    <property type="entry name" value="3-HYDROXYACYL-COA DEHYDROGENASE-RELATED"/>
    <property type="match status" value="1"/>
</dbReference>
<evidence type="ECO:0000259" key="13">
    <source>
        <dbReference type="Pfam" id="PF00725"/>
    </source>
</evidence>
<gene>
    <name evidence="15" type="ORF">GCM10007391_24810</name>
</gene>
<dbReference type="FunFam" id="3.40.50.720:FF:000009">
    <property type="entry name" value="Fatty oxidation complex, alpha subunit"/>
    <property type="match status" value="1"/>
</dbReference>
<keyword evidence="5" id="KW-0560">Oxidoreductase</keyword>
<keyword evidence="10" id="KW-0456">Lyase</keyword>
<organism evidence="15 16">
    <name type="scientific">Alteromonas halophila</name>
    <dbReference type="NCBI Taxonomy" id="516698"/>
    <lineage>
        <taxon>Bacteria</taxon>
        <taxon>Pseudomonadati</taxon>
        <taxon>Pseudomonadota</taxon>
        <taxon>Gammaproteobacteria</taxon>
        <taxon>Alteromonadales</taxon>
        <taxon>Alteromonadaceae</taxon>
        <taxon>Alteromonas/Salinimonas group</taxon>
        <taxon>Alteromonas</taxon>
    </lineage>
</organism>
<sequence>MTESQVLVSYRVENGIATFTLNNAPVNALSLAVRTQLQENLEQAVNDASVTAIVITSALPMFSAGADISEFSDAPQSPMLPDVLNAIEQAPKPVVAVLPGPAFGGGLELALACHYRISVADNKVGLPEVNLGILPGAGGTQRLPRLASAVTALEMIVTGKPRPVLELKGVFDKLADNQQHLADIVSDYIGTLSASDVRPTCENSLSMDQQTQAVFEQYQTGVEKKMKGFFAPAQCIEAVKAAFTLPFAQGLKREQELFMACMDTPQARAQQHFFFAERAASHVSDFDKTTETRAIKSVAVIGAGTMGGGIAMNFANAGIPVTLVEREQSALDKGLSVIRKNYESSMRKGRISEGDVEQRMAMLSPATDMSAINDADLVIEAVFEKLEVKQAVFEQMDAVCKRGAILATNTSTLDINQIAAVTSRPSDVIGLHFFSPANVMKLLEVVKTSDTSADVIKSCMQMAKRIKKVPVLVGVCFGFVGNRMLEPYAREANRLLLEGATPERIDRVITDFGMPMGPFTMGDMAGLDIGYFVRQSRQQAIAHDPSYAVVSDRLVEQGRVGLKAGKGVYLYEEGSRVPIPDPAVLDIAREEAQRLGIAQREDISDEEILVRCLYTLINEGAQILEEGIADKPSDIDVIYVYGYGFPVYRGGPMHYADEIGPATLLERLEHYQKACGEYGSMWLTASDLVKKLAAENKTFGAYQKEQSHA</sequence>
<evidence type="ECO:0000256" key="9">
    <source>
        <dbReference type="ARBA" id="ARBA00023235"/>
    </source>
</evidence>
<dbReference type="Pfam" id="PF02737">
    <property type="entry name" value="3HCDH_N"/>
    <property type="match status" value="1"/>
</dbReference>
<evidence type="ECO:0000256" key="3">
    <source>
        <dbReference type="ARBA" id="ARBA00022832"/>
    </source>
</evidence>
<reference evidence="15" key="2">
    <citation type="submission" date="2020-09" db="EMBL/GenBank/DDBJ databases">
        <authorList>
            <person name="Sun Q."/>
            <person name="Kim S."/>
        </authorList>
    </citation>
    <scope>NUCLEOTIDE SEQUENCE</scope>
    <source>
        <strain evidence="15">KCTC 22164</strain>
    </source>
</reference>
<evidence type="ECO:0000256" key="10">
    <source>
        <dbReference type="ARBA" id="ARBA00023239"/>
    </source>
</evidence>
<keyword evidence="4" id="KW-0442">Lipid degradation</keyword>
<evidence type="ECO:0000256" key="8">
    <source>
        <dbReference type="ARBA" id="ARBA00023140"/>
    </source>
</evidence>